<gene>
    <name evidence="2" type="ORF">AVEN_33822_1</name>
</gene>
<organism evidence="2 3">
    <name type="scientific">Araneus ventricosus</name>
    <name type="common">Orbweaver spider</name>
    <name type="synonym">Epeira ventricosa</name>
    <dbReference type="NCBI Taxonomy" id="182803"/>
    <lineage>
        <taxon>Eukaryota</taxon>
        <taxon>Metazoa</taxon>
        <taxon>Ecdysozoa</taxon>
        <taxon>Arthropoda</taxon>
        <taxon>Chelicerata</taxon>
        <taxon>Arachnida</taxon>
        <taxon>Araneae</taxon>
        <taxon>Araneomorphae</taxon>
        <taxon>Entelegynae</taxon>
        <taxon>Araneoidea</taxon>
        <taxon>Araneidae</taxon>
        <taxon>Araneus</taxon>
    </lineage>
</organism>
<comment type="caution">
    <text evidence="2">The sequence shown here is derived from an EMBL/GenBank/DDBJ whole genome shotgun (WGS) entry which is preliminary data.</text>
</comment>
<accession>A0A4Y2NSG9</accession>
<dbReference type="Proteomes" id="UP000499080">
    <property type="component" value="Unassembled WGS sequence"/>
</dbReference>
<dbReference type="EMBL" id="BGPR01009635">
    <property type="protein sequence ID" value="GBN41330.1"/>
    <property type="molecule type" value="Genomic_DNA"/>
</dbReference>
<sequence>MTEAGGLLYPRSRDGKYKRPPASVISSFRYDQPTCKHLQSFYDKPSLFNSRCYIKPQRHFVTIANIYKNRRIVQTRCCSPNVVEHFPPILEN</sequence>
<dbReference type="AlphaFoldDB" id="A0A4Y2NSG9"/>
<name>A0A4Y2NSG9_ARAVE</name>
<reference evidence="2 3" key="1">
    <citation type="journal article" date="2019" name="Sci. Rep.">
        <title>Orb-weaving spider Araneus ventricosus genome elucidates the spidroin gene catalogue.</title>
        <authorList>
            <person name="Kono N."/>
            <person name="Nakamura H."/>
            <person name="Ohtoshi R."/>
            <person name="Moran D.A.P."/>
            <person name="Shinohara A."/>
            <person name="Yoshida Y."/>
            <person name="Fujiwara M."/>
            <person name="Mori M."/>
            <person name="Tomita M."/>
            <person name="Arakawa K."/>
        </authorList>
    </citation>
    <scope>NUCLEOTIDE SEQUENCE [LARGE SCALE GENOMIC DNA]</scope>
</reference>
<evidence type="ECO:0000256" key="1">
    <source>
        <dbReference type="SAM" id="MobiDB-lite"/>
    </source>
</evidence>
<evidence type="ECO:0000313" key="2">
    <source>
        <dbReference type="EMBL" id="GBN41330.1"/>
    </source>
</evidence>
<evidence type="ECO:0000313" key="3">
    <source>
        <dbReference type="Proteomes" id="UP000499080"/>
    </source>
</evidence>
<proteinExistence type="predicted"/>
<feature type="region of interest" description="Disordered" evidence="1">
    <location>
        <begin position="1"/>
        <end position="20"/>
    </location>
</feature>
<protein>
    <submittedName>
        <fullName evidence="2">Uncharacterized protein</fullName>
    </submittedName>
</protein>
<keyword evidence="3" id="KW-1185">Reference proteome</keyword>